<proteinExistence type="predicted"/>
<dbReference type="PANTHER" id="PTHR12872:SF1">
    <property type="entry name" value="ALPHA-N-ACETYLGLUCOSAMINIDASE"/>
    <property type="match status" value="1"/>
</dbReference>
<dbReference type="Proteomes" id="UP001479436">
    <property type="component" value="Unassembled WGS sequence"/>
</dbReference>
<feature type="domain" description="Alpha-N-acetylglucosaminidase tim-barrel" evidence="3">
    <location>
        <begin position="139"/>
        <end position="481"/>
    </location>
</feature>
<feature type="chain" id="PRO_5046853556" description="Alpha-N-acetylglucosaminidase" evidence="2">
    <location>
        <begin position="20"/>
        <end position="860"/>
    </location>
</feature>
<dbReference type="InterPro" id="IPR024240">
    <property type="entry name" value="NAGLU_N"/>
</dbReference>
<keyword evidence="2" id="KW-0732">Signal</keyword>
<dbReference type="Gene3D" id="3.20.20.80">
    <property type="entry name" value="Glycosidases"/>
    <property type="match status" value="1"/>
</dbReference>
<feature type="signal peptide" evidence="2">
    <location>
        <begin position="1"/>
        <end position="19"/>
    </location>
</feature>
<keyword evidence="7" id="KW-1185">Reference proteome</keyword>
<dbReference type="Pfam" id="PF12971">
    <property type="entry name" value="NAGLU_N"/>
    <property type="match status" value="1"/>
</dbReference>
<evidence type="ECO:0000259" key="3">
    <source>
        <dbReference type="Pfam" id="PF05089"/>
    </source>
</evidence>
<feature type="domain" description="Alpha-N-acetylglucosaminidase N-terminal" evidence="4">
    <location>
        <begin position="30"/>
        <end position="117"/>
    </location>
</feature>
<dbReference type="InterPro" id="IPR017853">
    <property type="entry name" value="GH"/>
</dbReference>
<dbReference type="Gene3D" id="1.20.120.670">
    <property type="entry name" value="N-acetyl-b-d-glucoasminidase"/>
    <property type="match status" value="1"/>
</dbReference>
<dbReference type="SUPFAM" id="SSF51445">
    <property type="entry name" value="(Trans)glycosidases"/>
    <property type="match status" value="1"/>
</dbReference>
<feature type="domain" description="Alpha-N-acetylglucosaminidase C-terminal" evidence="5">
    <location>
        <begin position="640"/>
        <end position="845"/>
    </location>
</feature>
<comment type="caution">
    <text evidence="6">The sequence shown here is derived from an EMBL/GenBank/DDBJ whole genome shotgun (WGS) entry which is preliminary data.</text>
</comment>
<dbReference type="Pfam" id="PF12972">
    <property type="entry name" value="NAGLU_C"/>
    <property type="match status" value="2"/>
</dbReference>
<evidence type="ECO:0000313" key="7">
    <source>
        <dbReference type="Proteomes" id="UP001479436"/>
    </source>
</evidence>
<dbReference type="InterPro" id="IPR007781">
    <property type="entry name" value="NAGLU"/>
</dbReference>
<dbReference type="Gene3D" id="3.30.379.10">
    <property type="entry name" value="Chitobiase/beta-hexosaminidase domain 2-like"/>
    <property type="match status" value="1"/>
</dbReference>
<dbReference type="InterPro" id="IPR024732">
    <property type="entry name" value="NAGLU_C"/>
</dbReference>
<name>A0ABR2X158_9FUNG</name>
<dbReference type="InterPro" id="IPR024733">
    <property type="entry name" value="NAGLU_tim-barrel"/>
</dbReference>
<evidence type="ECO:0000259" key="4">
    <source>
        <dbReference type="Pfam" id="PF12971"/>
    </source>
</evidence>
<gene>
    <name evidence="6" type="ORF">K7432_002712</name>
</gene>
<dbReference type="PANTHER" id="PTHR12872">
    <property type="entry name" value="ALPHA-N-ACETYLGLUCOSAMINIDASE"/>
    <property type="match status" value="1"/>
</dbReference>
<accession>A0ABR2X158</accession>
<dbReference type="Pfam" id="PF05089">
    <property type="entry name" value="NAGLU"/>
    <property type="match status" value="1"/>
</dbReference>
<dbReference type="InterPro" id="IPR029018">
    <property type="entry name" value="Hex-like_dom2"/>
</dbReference>
<keyword evidence="1" id="KW-0378">Hydrolase</keyword>
<evidence type="ECO:0000256" key="1">
    <source>
        <dbReference type="ARBA" id="ARBA00022801"/>
    </source>
</evidence>
<organism evidence="6 7">
    <name type="scientific">Basidiobolus ranarum</name>
    <dbReference type="NCBI Taxonomy" id="34480"/>
    <lineage>
        <taxon>Eukaryota</taxon>
        <taxon>Fungi</taxon>
        <taxon>Fungi incertae sedis</taxon>
        <taxon>Zoopagomycota</taxon>
        <taxon>Entomophthoromycotina</taxon>
        <taxon>Basidiobolomycetes</taxon>
        <taxon>Basidiobolales</taxon>
        <taxon>Basidiobolaceae</taxon>
        <taxon>Basidiobolus</taxon>
    </lineage>
</organism>
<sequence length="860" mass="96994">MLIITIAIGLCSALTLTQAVPAVGPRPEQPLYDLVQRLLPAKYQKEIQFSLKDAIPTTSTTNVHDVYRITTSKNSKIVIEGDSLSALGAGLNYYLRNSCQVEMSWSGDRFNELPSNPPTAISEANTGSEIIQGSIVPWRYYMNVVTAGYSTVFWDWQRWEREIDWMVLNGINMPLALTGQEYITRQLYLNLGLSLEEISSYFVGAAFQPWNRMGNIQGSWGFKNDTGVKNGFIDSQFELQKKILQRMKAFGMTPILPSFQSFVPSALVQKFPNTTFHEASQWSGMPLENTMVHYVDPQEPLFATLAEEFIKLQKQYYGENVTDHYILDLYNELLPASSEPEYLKSTTKAVVHALRNADKNAVWVMQGWFLTATQFWTPPVTKSFFDGIREAEGKAFIIDLYSDGMPQWKHTDGFYGMDWGWSMINNFAGGQGIFGVLPTVLTEPFAGYHHPAKSMKGMGVTPDGINTNEFLYHLIYDLAWKNPNESLSGKLLLDQFIQRRYGAKKTTPLMLEAWDQISKTLWNITGELTGKVKSYLDINPKLNMEAFGFEPTVPMYDTAVVADAWKKLIKSTETKESNSRLGHRLVSESAVTFTKAKEFAQEEFDVLAREALSFATDSSKTDVSQQRHSSNDLPNASDLPLKAPGFRFDVIDVTREVLLITVLPALHKELVKGFNDTNAAQIVLYGSLIEALILDTDKLLSTHSQFHLGKWLGNANAIAKTIKIPNGKQDFNNGQLTTPANYLEFQARNQITWWGPASQGSLADYASKQWAGLVKTYYLPRWQHFSKSLLKTAISGQAWNQDKFNVEIAAFEGKWQYGTWGQRKGETWGPSPKDDTVEIAQDIFRRWGKLAIRISQSKST</sequence>
<evidence type="ECO:0000256" key="2">
    <source>
        <dbReference type="SAM" id="SignalP"/>
    </source>
</evidence>
<reference evidence="6 7" key="1">
    <citation type="submission" date="2023-04" db="EMBL/GenBank/DDBJ databases">
        <title>Genome of Basidiobolus ranarum AG-B5.</title>
        <authorList>
            <person name="Stajich J.E."/>
            <person name="Carter-House D."/>
            <person name="Gryganskyi A."/>
        </authorList>
    </citation>
    <scope>NUCLEOTIDE SEQUENCE [LARGE SCALE GENOMIC DNA]</scope>
    <source>
        <strain evidence="6 7">AG-B5</strain>
    </source>
</reference>
<feature type="domain" description="Alpha-N-acetylglucosaminidase C-terminal" evidence="5">
    <location>
        <begin position="494"/>
        <end position="586"/>
    </location>
</feature>
<dbReference type="EMBL" id="JASJQH010000075">
    <property type="protein sequence ID" value="KAK9767485.1"/>
    <property type="molecule type" value="Genomic_DNA"/>
</dbReference>
<evidence type="ECO:0000259" key="5">
    <source>
        <dbReference type="Pfam" id="PF12972"/>
    </source>
</evidence>
<evidence type="ECO:0000313" key="6">
    <source>
        <dbReference type="EMBL" id="KAK9767485.1"/>
    </source>
</evidence>
<evidence type="ECO:0008006" key="8">
    <source>
        <dbReference type="Google" id="ProtNLM"/>
    </source>
</evidence>
<protein>
    <recommendedName>
        <fullName evidence="8">Alpha-N-acetylglucosaminidase</fullName>
    </recommendedName>
</protein>